<dbReference type="OrthoDB" id="43980at2"/>
<evidence type="ECO:0000313" key="1">
    <source>
        <dbReference type="EMBL" id="TCP64030.1"/>
    </source>
</evidence>
<comment type="caution">
    <text evidence="1">The sequence shown here is derived from an EMBL/GenBank/DDBJ whole genome shotgun (WGS) entry which is preliminary data.</text>
</comment>
<organism evidence="1 2">
    <name type="scientific">Baia soyae</name>
    <dbReference type="NCBI Taxonomy" id="1544746"/>
    <lineage>
        <taxon>Bacteria</taxon>
        <taxon>Bacillati</taxon>
        <taxon>Bacillota</taxon>
        <taxon>Bacilli</taxon>
        <taxon>Bacillales</taxon>
        <taxon>Thermoactinomycetaceae</taxon>
        <taxon>Baia</taxon>
    </lineage>
</organism>
<dbReference type="RefSeq" id="WP_131849684.1">
    <property type="nucleotide sequence ID" value="NZ_SLXV01000044.1"/>
</dbReference>
<accession>A0A4R2RJN0</accession>
<proteinExistence type="predicted"/>
<dbReference type="Proteomes" id="UP000294746">
    <property type="component" value="Unassembled WGS sequence"/>
</dbReference>
<gene>
    <name evidence="1" type="ORF">EDD57_14418</name>
</gene>
<name>A0A4R2RJN0_9BACL</name>
<dbReference type="SUPFAM" id="SSF81301">
    <property type="entry name" value="Nucleotidyltransferase"/>
    <property type="match status" value="1"/>
</dbReference>
<dbReference type="Gene3D" id="3.30.460.10">
    <property type="entry name" value="Beta Polymerase, domain 2"/>
    <property type="match status" value="1"/>
</dbReference>
<dbReference type="AlphaFoldDB" id="A0A4R2RJN0"/>
<reference evidence="1 2" key="1">
    <citation type="submission" date="2019-03" db="EMBL/GenBank/DDBJ databases">
        <title>Genomic Encyclopedia of Type Strains, Phase IV (KMG-IV): sequencing the most valuable type-strain genomes for metagenomic binning, comparative biology and taxonomic classification.</title>
        <authorList>
            <person name="Goeker M."/>
        </authorList>
    </citation>
    <scope>NUCLEOTIDE SEQUENCE [LARGE SCALE GENOMIC DNA]</scope>
    <source>
        <strain evidence="1 2">DSM 46831</strain>
    </source>
</reference>
<evidence type="ECO:0008006" key="3">
    <source>
        <dbReference type="Google" id="ProtNLM"/>
    </source>
</evidence>
<keyword evidence="2" id="KW-1185">Reference proteome</keyword>
<dbReference type="EMBL" id="SLXV01000044">
    <property type="protein sequence ID" value="TCP64030.1"/>
    <property type="molecule type" value="Genomic_DNA"/>
</dbReference>
<evidence type="ECO:0000313" key="2">
    <source>
        <dbReference type="Proteomes" id="UP000294746"/>
    </source>
</evidence>
<protein>
    <recommendedName>
        <fullName evidence="3">Nucleotidyltransferase-like protein</fullName>
    </recommendedName>
</protein>
<dbReference type="InterPro" id="IPR043519">
    <property type="entry name" value="NT_sf"/>
</dbReference>
<sequence length="235" mass="27263">MPLPALETAQHLQHELYPNAQLMILGGSSSTQQTTSTSDLDLFVLDPSQPSSHRENIIYQDWPVELFIYHTLETYYFYINKDIQRGRPALLRIVAEGQVIIQQESCAHIQPNAQSLLQTGPPPWSDLQIETARYMVTDLIDDLIGCTNPYEEIFIVQALSEELHQFLLRTNGHWIGRGKWIYRSLARWNQEFANTYSHFFQQYYLTKQKEPLIQFVLDVLKPYGGKHFEGYVVGK</sequence>